<dbReference type="GeneID" id="62876422"/>
<evidence type="ECO:0000313" key="3">
    <source>
        <dbReference type="Proteomes" id="UP000637819"/>
    </source>
</evidence>
<organism evidence="2 3">
    <name type="scientific">Haloterrigena salifodinae</name>
    <dbReference type="NCBI Taxonomy" id="2675099"/>
    <lineage>
        <taxon>Archaea</taxon>
        <taxon>Methanobacteriati</taxon>
        <taxon>Methanobacteriota</taxon>
        <taxon>Stenosarchaea group</taxon>
        <taxon>Halobacteria</taxon>
        <taxon>Halobacteriales</taxon>
        <taxon>Natrialbaceae</taxon>
        <taxon>Haloterrigena</taxon>
    </lineage>
</organism>
<accession>A0A8T8DYF2</accession>
<dbReference type="RefSeq" id="WP_204747058.1">
    <property type="nucleotide sequence ID" value="NZ_CP069188.1"/>
</dbReference>
<feature type="compositionally biased region" description="Basic and acidic residues" evidence="1">
    <location>
        <begin position="19"/>
        <end position="34"/>
    </location>
</feature>
<dbReference type="Proteomes" id="UP000637819">
    <property type="component" value="Chromosome"/>
</dbReference>
<protein>
    <recommendedName>
        <fullName evidence="4">Portal protein</fullName>
    </recommendedName>
</protein>
<evidence type="ECO:0008006" key="4">
    <source>
        <dbReference type="Google" id="ProtNLM"/>
    </source>
</evidence>
<name>A0A8T8DYF2_9EURY</name>
<evidence type="ECO:0000313" key="2">
    <source>
        <dbReference type="EMBL" id="QRV14206.1"/>
    </source>
</evidence>
<proteinExistence type="predicted"/>
<gene>
    <name evidence="2" type="ORF">JMJ58_14820</name>
</gene>
<feature type="compositionally biased region" description="Polar residues" evidence="1">
    <location>
        <begin position="1"/>
        <end position="10"/>
    </location>
</feature>
<dbReference type="EMBL" id="CP069188">
    <property type="protein sequence ID" value="QRV14206.1"/>
    <property type="molecule type" value="Genomic_DNA"/>
</dbReference>
<dbReference type="OrthoDB" id="351224at2157"/>
<dbReference type="KEGG" id="hsal:JMJ58_14820"/>
<feature type="region of interest" description="Disordered" evidence="1">
    <location>
        <begin position="289"/>
        <end position="318"/>
    </location>
</feature>
<feature type="compositionally biased region" description="Acidic residues" evidence="1">
    <location>
        <begin position="489"/>
        <end position="510"/>
    </location>
</feature>
<keyword evidence="3" id="KW-1185">Reference proteome</keyword>
<feature type="region of interest" description="Disordered" evidence="1">
    <location>
        <begin position="1"/>
        <end position="51"/>
    </location>
</feature>
<evidence type="ECO:0000256" key="1">
    <source>
        <dbReference type="SAM" id="MobiDB-lite"/>
    </source>
</evidence>
<reference evidence="2 3" key="1">
    <citation type="submission" date="2021-01" db="EMBL/GenBank/DDBJ databases">
        <title>Genome Sequence and Methylation Pattern of Haloterrigena salifodinae BOL5-1, An Extremely Halophilic Archaeon from a Bolivian Salt Mine.</title>
        <authorList>
            <person name="DasSarma P."/>
            <person name="Anton B.P."/>
            <person name="DasSarma S.L."/>
            <person name="von Ehrenheim H.A.L."/>
            <person name="Martinez F.L."/>
            <person name="Guzman D."/>
            <person name="Roberts R.J."/>
            <person name="DasSarma S."/>
        </authorList>
    </citation>
    <scope>NUCLEOTIDE SEQUENCE [LARGE SCALE GENOMIC DNA]</scope>
    <source>
        <strain evidence="2 3">BOL5-1</strain>
    </source>
</reference>
<sequence>MQLPNLLSRSDSGDDEELQEQHAEDLEPRGESRQDVGSFVVSRTRRDETDPRTRYLRSEIETDVEDAPTVLGEYHREFYEEFALGQAALTLFDLSVSEPGWSVRAEIDGDKDEDMTQALETWGRNCAIHAGESGQDIMTIVSKCPSHRRSKGTLFVEKVRSRESDLAAVMMLDPSTMSIYKRDGQNLVVQPTDPVDGDHPITPDGKAAAYVQYDSHATKDEIPFAADDIIKLAYNVPEGQAWGMMIWRAIRENIRRFQKIKRDRGASIRLTGWPHLIYGLEGATQEQAQKLADAHDDGDLQANEGPKDDDESSSSRVGRTDYVNHQVNVEEVSPDVPDVNDAIMDEIEEIFSVMPVSKPMVAYGQDINQWVIEPLDRRDDLLVDDERRYLEDKWEPLFREKADELAGGTYEGEVRWRIEQPQDENPLKREDFDPERLLNLARAHNEWPDAKFPMELFYHYAGMDREKWEETVDDAAVERAQEIVAQAQAEDEESNDENGGEGDLEDDNGE</sequence>
<feature type="region of interest" description="Disordered" evidence="1">
    <location>
        <begin position="483"/>
        <end position="510"/>
    </location>
</feature>
<dbReference type="AlphaFoldDB" id="A0A8T8DYF2"/>